<name>A0A409XR80_PSICY</name>
<evidence type="ECO:0000313" key="2">
    <source>
        <dbReference type="EMBL" id="PPQ93214.1"/>
    </source>
</evidence>
<keyword evidence="1" id="KW-1133">Transmembrane helix</keyword>
<dbReference type="InParanoid" id="A0A409XR80"/>
<keyword evidence="3" id="KW-1185">Reference proteome</keyword>
<reference evidence="2 3" key="1">
    <citation type="journal article" date="2018" name="Evol. Lett.">
        <title>Horizontal gene cluster transfer increased hallucinogenic mushroom diversity.</title>
        <authorList>
            <person name="Reynolds H.T."/>
            <person name="Vijayakumar V."/>
            <person name="Gluck-Thaler E."/>
            <person name="Korotkin H.B."/>
            <person name="Matheny P.B."/>
            <person name="Slot J.C."/>
        </authorList>
    </citation>
    <scope>NUCLEOTIDE SEQUENCE [LARGE SCALE GENOMIC DNA]</scope>
    <source>
        <strain evidence="2 3">2631</strain>
    </source>
</reference>
<keyword evidence="1" id="KW-0812">Transmembrane</keyword>
<proteinExistence type="predicted"/>
<feature type="transmembrane region" description="Helical" evidence="1">
    <location>
        <begin position="141"/>
        <end position="163"/>
    </location>
</feature>
<sequence>MNASDFPFSVQTQKSVIKASLNAGMVLNLLKGLYITVIVTAALTGSVASDADAIWTNNIQSAEVFVLLGTTLTATSLIGYKIYSSSRTTVSSVSKGVFNRIVIIVIESTAVYSLVILVYGIMLVDLVFGLIGTSAYTAEYYVGPAITIVGGLALTVLVARIALTNTNADRTIAPTVTHISSLQFQHQQGTILSADESATGGAGGEGYDSTHTCYASAQDEEKMMQ</sequence>
<dbReference type="EMBL" id="NHYD01000800">
    <property type="protein sequence ID" value="PPQ93214.1"/>
    <property type="molecule type" value="Genomic_DNA"/>
</dbReference>
<feature type="transmembrane region" description="Helical" evidence="1">
    <location>
        <begin position="21"/>
        <end position="44"/>
    </location>
</feature>
<protein>
    <submittedName>
        <fullName evidence="2">Uncharacterized protein</fullName>
    </submittedName>
</protein>
<feature type="transmembrane region" description="Helical" evidence="1">
    <location>
        <begin position="64"/>
        <end position="80"/>
    </location>
</feature>
<feature type="transmembrane region" description="Helical" evidence="1">
    <location>
        <begin position="101"/>
        <end position="121"/>
    </location>
</feature>
<comment type="caution">
    <text evidence="2">The sequence shown here is derived from an EMBL/GenBank/DDBJ whole genome shotgun (WGS) entry which is preliminary data.</text>
</comment>
<dbReference type="AlphaFoldDB" id="A0A409XR80"/>
<dbReference type="Proteomes" id="UP000283269">
    <property type="component" value="Unassembled WGS sequence"/>
</dbReference>
<accession>A0A409XR80</accession>
<keyword evidence="1" id="KW-0472">Membrane</keyword>
<dbReference type="OrthoDB" id="3039972at2759"/>
<evidence type="ECO:0000313" key="3">
    <source>
        <dbReference type="Proteomes" id="UP000283269"/>
    </source>
</evidence>
<evidence type="ECO:0000256" key="1">
    <source>
        <dbReference type="SAM" id="Phobius"/>
    </source>
</evidence>
<organism evidence="2 3">
    <name type="scientific">Psilocybe cyanescens</name>
    <dbReference type="NCBI Taxonomy" id="93625"/>
    <lineage>
        <taxon>Eukaryota</taxon>
        <taxon>Fungi</taxon>
        <taxon>Dikarya</taxon>
        <taxon>Basidiomycota</taxon>
        <taxon>Agaricomycotina</taxon>
        <taxon>Agaricomycetes</taxon>
        <taxon>Agaricomycetidae</taxon>
        <taxon>Agaricales</taxon>
        <taxon>Agaricineae</taxon>
        <taxon>Strophariaceae</taxon>
        <taxon>Psilocybe</taxon>
    </lineage>
</organism>
<gene>
    <name evidence="2" type="ORF">CVT25_015210</name>
</gene>